<dbReference type="GO" id="GO:0016491">
    <property type="term" value="F:oxidoreductase activity"/>
    <property type="evidence" value="ECO:0007669"/>
    <property type="project" value="InterPro"/>
</dbReference>
<evidence type="ECO:0000313" key="3">
    <source>
        <dbReference type="Proteomes" id="UP000637061"/>
    </source>
</evidence>
<gene>
    <name evidence="2" type="ORF">JEU22_03600</name>
</gene>
<evidence type="ECO:0000313" key="2">
    <source>
        <dbReference type="EMBL" id="MBI6882988.1"/>
    </source>
</evidence>
<dbReference type="InterPro" id="IPR023867">
    <property type="entry name" value="Sulphatase_maturase_rSAM"/>
</dbReference>
<protein>
    <submittedName>
        <fullName evidence="2">SPASM domain-containing protein</fullName>
    </submittedName>
</protein>
<dbReference type="Proteomes" id="UP000637061">
    <property type="component" value="Unassembled WGS sequence"/>
</dbReference>
<comment type="caution">
    <text evidence="2">The sequence shown here is derived from an EMBL/GenBank/DDBJ whole genome shotgun (WGS) entry which is preliminary data.</text>
</comment>
<dbReference type="InterPro" id="IPR013785">
    <property type="entry name" value="Aldolase_TIM"/>
</dbReference>
<name>A0A8I1ECY9_PSEPU</name>
<reference evidence="2" key="1">
    <citation type="submission" date="2020-12" db="EMBL/GenBank/DDBJ databases">
        <title>Enhanced detection system for hospital associated transmission using whole genome sequencing surveillance.</title>
        <authorList>
            <person name="Harrison L.H."/>
            <person name="Van Tyne D."/>
            <person name="Marsh J.W."/>
            <person name="Griffith M.P."/>
            <person name="Snyder D.J."/>
            <person name="Cooper V.S."/>
            <person name="Mustapha M."/>
        </authorList>
    </citation>
    <scope>NUCLEOTIDE SEQUENCE</scope>
    <source>
        <strain evidence="2">PSB00042</strain>
    </source>
</reference>
<dbReference type="EMBL" id="JAEHTE010000002">
    <property type="protein sequence ID" value="MBI6882988.1"/>
    <property type="molecule type" value="Genomic_DNA"/>
</dbReference>
<evidence type="ECO:0000256" key="1">
    <source>
        <dbReference type="ARBA" id="ARBA00001966"/>
    </source>
</evidence>
<dbReference type="AlphaFoldDB" id="A0A8I1ECY9"/>
<dbReference type="NCBIfam" id="TIGR04085">
    <property type="entry name" value="rSAM_more_4Fe4S"/>
    <property type="match status" value="1"/>
</dbReference>
<sequence length="345" mass="38448">MTPESLDSALSFVEEMWAKLGISPTFLNIEYVGGEILLIEPASLEKMVSQTRSRFAKRGIEVRDGAQSNLIGSARRIDHLYELFSGRVGTSIDRFSGQRTLTQASDGAKRYRSFQLHVEVDLAEKRAVVPPAVLALDAKTLPFLLDELVLSAGERREMVLRPIFQGGSAIESVTPAEMGEALAKAFQWWMDARMPMNVEPFTSLLRRRCDESSITDNGYCAWQSDCAVKSLSIEPNGDIFVCQELADMNQLRLGNALSRTFDTELHEKIKLRTERLEAGCFECPYFKSCQGGCLQQSLEGGGGIYGKTQWCQAWKRLFTQMDDAIEKTGAARLIGRLNTLLRSPA</sequence>
<dbReference type="InterPro" id="IPR023885">
    <property type="entry name" value="4Fe4S-binding_SPASM_dom"/>
</dbReference>
<dbReference type="PANTHER" id="PTHR43273:SF3">
    <property type="entry name" value="ANAEROBIC SULFATASE-MATURATING ENZYME HOMOLOG ASLB-RELATED"/>
    <property type="match status" value="1"/>
</dbReference>
<dbReference type="InterPro" id="IPR058240">
    <property type="entry name" value="rSAM_sf"/>
</dbReference>
<dbReference type="RefSeq" id="WP_198746610.1">
    <property type="nucleotide sequence ID" value="NZ_JAEHTE010000002.1"/>
</dbReference>
<dbReference type="Gene3D" id="3.20.20.70">
    <property type="entry name" value="Aldolase class I"/>
    <property type="match status" value="1"/>
</dbReference>
<comment type="cofactor">
    <cofactor evidence="1">
        <name>[4Fe-4S] cluster</name>
        <dbReference type="ChEBI" id="CHEBI:49883"/>
    </cofactor>
</comment>
<proteinExistence type="predicted"/>
<dbReference type="SUPFAM" id="SSF102114">
    <property type="entry name" value="Radical SAM enzymes"/>
    <property type="match status" value="1"/>
</dbReference>
<organism evidence="2 3">
    <name type="scientific">Pseudomonas putida</name>
    <name type="common">Arthrobacter siderocapsulatus</name>
    <dbReference type="NCBI Taxonomy" id="303"/>
    <lineage>
        <taxon>Bacteria</taxon>
        <taxon>Pseudomonadati</taxon>
        <taxon>Pseudomonadota</taxon>
        <taxon>Gammaproteobacteria</taxon>
        <taxon>Pseudomonadales</taxon>
        <taxon>Pseudomonadaceae</taxon>
        <taxon>Pseudomonas</taxon>
    </lineage>
</organism>
<dbReference type="PANTHER" id="PTHR43273">
    <property type="entry name" value="ANAEROBIC SULFATASE-MATURATING ENZYME HOMOLOG ASLB-RELATED"/>
    <property type="match status" value="1"/>
</dbReference>
<accession>A0A8I1ECY9</accession>